<feature type="compositionally biased region" description="Gly residues" evidence="1">
    <location>
        <begin position="156"/>
        <end position="168"/>
    </location>
</feature>
<evidence type="ECO:0000313" key="2">
    <source>
        <dbReference type="EMBL" id="RCV37378.1"/>
    </source>
</evidence>
<reference evidence="2" key="2">
    <citation type="submission" date="2015-07" db="EMBL/GenBank/DDBJ databases">
        <authorList>
            <person name="Noorani M."/>
        </authorList>
    </citation>
    <scope>NUCLEOTIDE SEQUENCE</scope>
    <source>
        <strain evidence="2">Yugu1</strain>
    </source>
</reference>
<feature type="region of interest" description="Disordered" evidence="1">
    <location>
        <begin position="150"/>
        <end position="169"/>
    </location>
</feature>
<protein>
    <submittedName>
        <fullName evidence="2">Uncharacterized protein</fullName>
    </submittedName>
</protein>
<dbReference type="EMBL" id="CM003535">
    <property type="protein sequence ID" value="RCV37378.1"/>
    <property type="molecule type" value="Genomic_DNA"/>
</dbReference>
<reference evidence="2" key="1">
    <citation type="journal article" date="2012" name="Nat. Biotechnol.">
        <title>Reference genome sequence of the model plant Setaria.</title>
        <authorList>
            <person name="Bennetzen J.L."/>
            <person name="Schmutz J."/>
            <person name="Wang H."/>
            <person name="Percifield R."/>
            <person name="Hawkins J."/>
            <person name="Pontaroli A.C."/>
            <person name="Estep M."/>
            <person name="Feng L."/>
            <person name="Vaughn J.N."/>
            <person name="Grimwood J."/>
            <person name="Jenkins J."/>
            <person name="Barry K."/>
            <person name="Lindquist E."/>
            <person name="Hellsten U."/>
            <person name="Deshpande S."/>
            <person name="Wang X."/>
            <person name="Wu X."/>
            <person name="Mitros T."/>
            <person name="Triplett J."/>
            <person name="Yang X."/>
            <person name="Ye C.Y."/>
            <person name="Mauro-Herrera M."/>
            <person name="Wang L."/>
            <person name="Li P."/>
            <person name="Sharma M."/>
            <person name="Sharma R."/>
            <person name="Ronald P.C."/>
            <person name="Panaud O."/>
            <person name="Kellogg E.A."/>
            <person name="Brutnell T.P."/>
            <person name="Doust A.N."/>
            <person name="Tuskan G.A."/>
            <person name="Rokhsar D."/>
            <person name="Devos K.M."/>
        </authorList>
    </citation>
    <scope>NUCLEOTIDE SEQUENCE [LARGE SCALE GENOMIC DNA]</scope>
    <source>
        <strain evidence="2">Yugu1</strain>
    </source>
</reference>
<proteinExistence type="predicted"/>
<dbReference type="AlphaFoldDB" id="A0A368S4N8"/>
<organism evidence="2">
    <name type="scientific">Setaria italica</name>
    <name type="common">Foxtail millet</name>
    <name type="synonym">Panicum italicum</name>
    <dbReference type="NCBI Taxonomy" id="4555"/>
    <lineage>
        <taxon>Eukaryota</taxon>
        <taxon>Viridiplantae</taxon>
        <taxon>Streptophyta</taxon>
        <taxon>Embryophyta</taxon>
        <taxon>Tracheophyta</taxon>
        <taxon>Spermatophyta</taxon>
        <taxon>Magnoliopsida</taxon>
        <taxon>Liliopsida</taxon>
        <taxon>Poales</taxon>
        <taxon>Poaceae</taxon>
        <taxon>PACMAD clade</taxon>
        <taxon>Panicoideae</taxon>
        <taxon>Panicodae</taxon>
        <taxon>Paniceae</taxon>
        <taxon>Cenchrinae</taxon>
        <taxon>Setaria</taxon>
    </lineage>
</organism>
<feature type="region of interest" description="Disordered" evidence="1">
    <location>
        <begin position="1"/>
        <end position="91"/>
    </location>
</feature>
<name>A0A368S4N8_SETIT</name>
<sequence length="198" mass="20731">MEPRARGGQEPCVARRRPPPASLPLLVRSTTRRGHVARAHAHASRARAGHGGGGGGGPVEAALRPPTRAPGRAHASARGGAPGRDAPWFKRGGRSIQSYSFKFIRTIKNPPSSPAISLLYSRCIITVTIVVHSSTDDRRDAVADDADAVAEEEEGGGGWAPHPGGGAHAAGRIAGRHVAPRRADHHLHAHPGLLLIIE</sequence>
<accession>A0A368S4N8</accession>
<feature type="compositionally biased region" description="Gly residues" evidence="1">
    <location>
        <begin position="49"/>
        <end position="58"/>
    </location>
</feature>
<gene>
    <name evidence="2" type="ORF">SETIT_8G058000v2</name>
</gene>
<feature type="compositionally biased region" description="Basic residues" evidence="1">
    <location>
        <begin position="30"/>
        <end position="48"/>
    </location>
</feature>
<evidence type="ECO:0000256" key="1">
    <source>
        <dbReference type="SAM" id="MobiDB-lite"/>
    </source>
</evidence>